<evidence type="ECO:0000256" key="11">
    <source>
        <dbReference type="ARBA" id="ARBA00029504"/>
    </source>
</evidence>
<evidence type="ECO:0000256" key="12">
    <source>
        <dbReference type="RuleBase" id="RU003587"/>
    </source>
</evidence>
<dbReference type="CDD" id="cd17916">
    <property type="entry name" value="DEXHc_UvrB"/>
    <property type="match status" value="1"/>
</dbReference>
<keyword evidence="7" id="KW-0067">ATP-binding</keyword>
<dbReference type="Gene3D" id="4.10.860.10">
    <property type="entry name" value="UVR domain"/>
    <property type="match status" value="1"/>
</dbReference>
<keyword evidence="12" id="KW-0742">SOS response</keyword>
<keyword evidence="9 12" id="KW-0234">DNA repair</keyword>
<feature type="domain" description="Helicase C-terminal" evidence="15">
    <location>
        <begin position="433"/>
        <end position="595"/>
    </location>
</feature>
<accession>A0A1J5AYL1</accession>
<comment type="caution">
    <text evidence="16">The sequence shown here is derived from an EMBL/GenBank/DDBJ whole genome shotgun (WGS) entry which is preliminary data.</text>
</comment>
<evidence type="ECO:0000256" key="7">
    <source>
        <dbReference type="ARBA" id="ARBA00022840"/>
    </source>
</evidence>
<evidence type="ECO:0000259" key="13">
    <source>
        <dbReference type="PROSITE" id="PS50151"/>
    </source>
</evidence>
<dbReference type="InterPro" id="IPR014001">
    <property type="entry name" value="Helicase_ATP-bd"/>
</dbReference>
<dbReference type="EMBL" id="MNXQ01000019">
    <property type="protein sequence ID" value="OIP03939.1"/>
    <property type="molecule type" value="Genomic_DNA"/>
</dbReference>
<comment type="subcellular location">
    <subcellularLocation>
        <location evidence="1 12">Cytoplasm</location>
    </subcellularLocation>
</comment>
<dbReference type="PANTHER" id="PTHR24029">
    <property type="entry name" value="UVRABC SYSTEM PROTEIN B"/>
    <property type="match status" value="1"/>
</dbReference>
<evidence type="ECO:0000256" key="4">
    <source>
        <dbReference type="ARBA" id="ARBA00022741"/>
    </source>
</evidence>
<dbReference type="Pfam" id="PF00271">
    <property type="entry name" value="Helicase_C"/>
    <property type="match status" value="1"/>
</dbReference>
<dbReference type="AlphaFoldDB" id="A0A1J5AYL1"/>
<dbReference type="NCBIfam" id="TIGR00631">
    <property type="entry name" value="uvrb"/>
    <property type="match status" value="1"/>
</dbReference>
<dbReference type="GO" id="GO:0006289">
    <property type="term" value="P:nucleotide-excision repair"/>
    <property type="evidence" value="ECO:0007669"/>
    <property type="project" value="InterPro"/>
</dbReference>
<dbReference type="GO" id="GO:0009380">
    <property type="term" value="C:excinuclease repair complex"/>
    <property type="evidence" value="ECO:0007669"/>
    <property type="project" value="InterPro"/>
</dbReference>
<comment type="similarity">
    <text evidence="2 12">Belongs to the UvrB family.</text>
</comment>
<dbReference type="GO" id="GO:0016887">
    <property type="term" value="F:ATP hydrolysis activity"/>
    <property type="evidence" value="ECO:0007669"/>
    <property type="project" value="InterPro"/>
</dbReference>
<evidence type="ECO:0000259" key="14">
    <source>
        <dbReference type="PROSITE" id="PS51192"/>
    </source>
</evidence>
<evidence type="ECO:0000256" key="10">
    <source>
        <dbReference type="ARBA" id="ARBA00026033"/>
    </source>
</evidence>
<dbReference type="Pfam" id="PF12344">
    <property type="entry name" value="UvrB"/>
    <property type="match status" value="1"/>
</dbReference>
<dbReference type="InterPro" id="IPR001650">
    <property type="entry name" value="Helicase_C-like"/>
</dbReference>
<dbReference type="SMART" id="SM00487">
    <property type="entry name" value="DEXDc"/>
    <property type="match status" value="1"/>
</dbReference>
<feature type="domain" description="UVR" evidence="13">
    <location>
        <begin position="622"/>
        <end position="656"/>
    </location>
</feature>
<dbReference type="Pfam" id="PF02151">
    <property type="entry name" value="UVR"/>
    <property type="match status" value="1"/>
</dbReference>
<keyword evidence="3" id="KW-0963">Cytoplasm</keyword>
<name>A0A1J5AYL1_9BACT</name>
<keyword evidence="5 12" id="KW-0227">DNA damage</keyword>
<evidence type="ECO:0000256" key="3">
    <source>
        <dbReference type="ARBA" id="ARBA00022490"/>
    </source>
</evidence>
<evidence type="ECO:0000256" key="9">
    <source>
        <dbReference type="ARBA" id="ARBA00023204"/>
    </source>
</evidence>
<dbReference type="PANTHER" id="PTHR24029:SF0">
    <property type="entry name" value="UVRABC SYSTEM PROTEIN B"/>
    <property type="match status" value="1"/>
</dbReference>
<reference evidence="16 17" key="1">
    <citation type="journal article" date="2016" name="Environ. Microbiol.">
        <title>Genomic resolution of a cold subsurface aquifer community provides metabolic insights for novel microbes adapted to high CO concentrations.</title>
        <authorList>
            <person name="Probst A.J."/>
            <person name="Castelle C.J."/>
            <person name="Singh A."/>
            <person name="Brown C.T."/>
            <person name="Anantharaman K."/>
            <person name="Sharon I."/>
            <person name="Hug L.A."/>
            <person name="Burstein D."/>
            <person name="Emerson J.B."/>
            <person name="Thomas B.C."/>
            <person name="Banfield J.F."/>
        </authorList>
    </citation>
    <scope>NUCLEOTIDE SEQUENCE [LARGE SCALE GENOMIC DNA]</scope>
    <source>
        <strain evidence="16">CG2_30_44_31</strain>
    </source>
</reference>
<protein>
    <recommendedName>
        <fullName evidence="11 12">UvrABC system protein B</fullName>
    </recommendedName>
</protein>
<dbReference type="InterPro" id="IPR041471">
    <property type="entry name" value="UvrB_inter"/>
</dbReference>
<dbReference type="PROSITE" id="PS51194">
    <property type="entry name" value="HELICASE_CTER"/>
    <property type="match status" value="1"/>
</dbReference>
<keyword evidence="8 12" id="KW-0267">Excision nuclease</keyword>
<sequence length="656" mass="74998">MSFLLKSDFQPTGDQPQAINALVQGVNEGKPHQTLLGVTGSGKTFTVANVIAQTQKPTLVISHNKTLAAQLYQEFRDFFPHNAVSYFVSYYDYYQPEAYLPATDTYIAKETQINDEIDKLRLSATTQLLTRPDVIVVASVSCIYNLGSPIEYGQYILELIEGQLIDRQDILLRLTDMQYHRNDFELKRGFFSVKGETISVWPAEKDKIVNLNFLDNQLELITIGDDPVKRVTLFPAKHYLTNPITQTQAVKQIKTDLQTQLNNFKANHKVVEAYRLQQKVSNDLEMIESLGYVNGIENYSRYFDGRDPGQPPFSLLDYFKFNTEKFSTNGFLTIIDESHISLPQLRAMYHGDQSRKKTLIEYGFRLPSALDNRPLTYSEFQRRTKQTIYTSATPDDLEISLSGNQVVEQLIRPTGLTDPKITIKPSRNQIPDLIKEIIIRHQRHERTLITTLTKKTAEALTEYINQKTKNSKLKVQYLHADVHTLDRSDILADLRKGVYDVLVGINLLREGLDLPEVSLVAILDADKAGFLRSSTSLIQTMGRAARHLNGEIYLYADKTTPAMKAAVKEVSRRRQIQLNYNQKYHISPRSINKPFRLELISRLKPALPQPIDLRQMTPLDKQTAIRTLTRQMNQAAKNMDFEQAALLRDKIIKLQN</sequence>
<feature type="domain" description="Helicase ATP-binding" evidence="14">
    <location>
        <begin position="24"/>
        <end position="194"/>
    </location>
</feature>
<dbReference type="SUPFAM" id="SSF52540">
    <property type="entry name" value="P-loop containing nucleoside triphosphate hydrolases"/>
    <property type="match status" value="2"/>
</dbReference>
<dbReference type="GO" id="GO:0003677">
    <property type="term" value="F:DNA binding"/>
    <property type="evidence" value="ECO:0007669"/>
    <property type="project" value="InterPro"/>
</dbReference>
<dbReference type="Proteomes" id="UP000183605">
    <property type="component" value="Unassembled WGS sequence"/>
</dbReference>
<gene>
    <name evidence="16" type="ORF">AUK18_00930</name>
</gene>
<dbReference type="InterPro" id="IPR024759">
    <property type="entry name" value="UvrB_YAD/RRR_dom"/>
</dbReference>
<dbReference type="GO" id="GO:0005737">
    <property type="term" value="C:cytoplasm"/>
    <property type="evidence" value="ECO:0007669"/>
    <property type="project" value="UniProtKB-SubCell"/>
</dbReference>
<dbReference type="PROSITE" id="PS51192">
    <property type="entry name" value="HELICASE_ATP_BIND_1"/>
    <property type="match status" value="1"/>
</dbReference>
<dbReference type="PROSITE" id="PS50151">
    <property type="entry name" value="UVR"/>
    <property type="match status" value="1"/>
</dbReference>
<keyword evidence="4" id="KW-0547">Nucleotide-binding</keyword>
<dbReference type="Pfam" id="PF04851">
    <property type="entry name" value="ResIII"/>
    <property type="match status" value="1"/>
</dbReference>
<evidence type="ECO:0000313" key="16">
    <source>
        <dbReference type="EMBL" id="OIP03939.1"/>
    </source>
</evidence>
<evidence type="ECO:0000256" key="8">
    <source>
        <dbReference type="ARBA" id="ARBA00022881"/>
    </source>
</evidence>
<dbReference type="InterPro" id="IPR004807">
    <property type="entry name" value="UvrB"/>
</dbReference>
<dbReference type="Gene3D" id="3.40.50.300">
    <property type="entry name" value="P-loop containing nucleotide triphosphate hydrolases"/>
    <property type="match status" value="3"/>
</dbReference>
<dbReference type="InterPro" id="IPR027417">
    <property type="entry name" value="P-loop_NTPase"/>
</dbReference>
<dbReference type="GO" id="GO:0004518">
    <property type="term" value="F:nuclease activity"/>
    <property type="evidence" value="ECO:0007669"/>
    <property type="project" value="UniProtKB-KW"/>
</dbReference>
<evidence type="ECO:0000256" key="1">
    <source>
        <dbReference type="ARBA" id="ARBA00004496"/>
    </source>
</evidence>
<comment type="subunit">
    <text evidence="10 12">Forms a heterotetramer with UvrA during the search for lesions. Interacts with UvrC in an incision complex.</text>
</comment>
<organism evidence="16 17">
    <name type="scientific">Candidatus Beckwithbacteria bacterium CG2_30_44_31</name>
    <dbReference type="NCBI Taxonomy" id="1805035"/>
    <lineage>
        <taxon>Bacteria</taxon>
        <taxon>Candidatus Beckwithiibacteriota</taxon>
    </lineage>
</organism>
<dbReference type="InterPro" id="IPR036876">
    <property type="entry name" value="UVR_dom_sf"/>
</dbReference>
<dbReference type="NCBIfam" id="NF003673">
    <property type="entry name" value="PRK05298.1"/>
    <property type="match status" value="1"/>
</dbReference>
<proteinExistence type="inferred from homology"/>
<dbReference type="Pfam" id="PF17757">
    <property type="entry name" value="UvrB_inter"/>
    <property type="match status" value="1"/>
</dbReference>
<evidence type="ECO:0000256" key="2">
    <source>
        <dbReference type="ARBA" id="ARBA00008533"/>
    </source>
</evidence>
<evidence type="ECO:0000256" key="5">
    <source>
        <dbReference type="ARBA" id="ARBA00022763"/>
    </source>
</evidence>
<dbReference type="SUPFAM" id="SSF46600">
    <property type="entry name" value="C-terminal UvrC-binding domain of UvrB"/>
    <property type="match status" value="1"/>
</dbReference>
<dbReference type="InterPro" id="IPR001943">
    <property type="entry name" value="UVR_dom"/>
</dbReference>
<dbReference type="SMART" id="SM00490">
    <property type="entry name" value="HELICc"/>
    <property type="match status" value="1"/>
</dbReference>
<evidence type="ECO:0000313" key="17">
    <source>
        <dbReference type="Proteomes" id="UP000183605"/>
    </source>
</evidence>
<dbReference type="InterPro" id="IPR006935">
    <property type="entry name" value="Helicase/UvrB_N"/>
</dbReference>
<dbReference type="GO" id="GO:0005524">
    <property type="term" value="F:ATP binding"/>
    <property type="evidence" value="ECO:0007669"/>
    <property type="project" value="UniProtKB-KW"/>
</dbReference>
<evidence type="ECO:0000259" key="15">
    <source>
        <dbReference type="PROSITE" id="PS51194"/>
    </source>
</evidence>
<keyword evidence="6 12" id="KW-0228">DNA excision</keyword>
<evidence type="ECO:0000256" key="6">
    <source>
        <dbReference type="ARBA" id="ARBA00022769"/>
    </source>
</evidence>
<dbReference type="GO" id="GO:0009432">
    <property type="term" value="P:SOS response"/>
    <property type="evidence" value="ECO:0007669"/>
    <property type="project" value="UniProtKB-KW"/>
</dbReference>